<evidence type="ECO:0000256" key="2">
    <source>
        <dbReference type="ARBA" id="ARBA00022448"/>
    </source>
</evidence>
<keyword evidence="5" id="KW-0249">Electron transport</keyword>
<evidence type="ECO:0000256" key="7">
    <source>
        <dbReference type="SAM" id="MobiDB-lite"/>
    </source>
</evidence>
<dbReference type="OrthoDB" id="9799572at2"/>
<keyword evidence="4" id="KW-0809">Transit peptide</keyword>
<name>A0A0D7ET73_RHOPL</name>
<dbReference type="EMBL" id="JXXE01000208">
    <property type="protein sequence ID" value="KIZ43851.1"/>
    <property type="molecule type" value="Genomic_DNA"/>
</dbReference>
<dbReference type="Proteomes" id="UP000032515">
    <property type="component" value="Unassembled WGS sequence"/>
</dbReference>
<evidence type="ECO:0000256" key="1">
    <source>
        <dbReference type="ARBA" id="ARBA00004370"/>
    </source>
</evidence>
<dbReference type="AlphaFoldDB" id="A0A0D7ET73"/>
<dbReference type="GO" id="GO:0022900">
    <property type="term" value="P:electron transport chain"/>
    <property type="evidence" value="ECO:0007669"/>
    <property type="project" value="InterPro"/>
</dbReference>
<evidence type="ECO:0000256" key="6">
    <source>
        <dbReference type="ARBA" id="ARBA00023136"/>
    </source>
</evidence>
<dbReference type="PATRIC" id="fig|1076.23.peg.1637"/>
<dbReference type="GO" id="GO:0016020">
    <property type="term" value="C:membrane"/>
    <property type="evidence" value="ECO:0007669"/>
    <property type="project" value="UniProtKB-SubCell"/>
</dbReference>
<protein>
    <submittedName>
        <fullName evidence="8">ETC complex I subunit</fullName>
    </submittedName>
</protein>
<evidence type="ECO:0000256" key="3">
    <source>
        <dbReference type="ARBA" id="ARBA00022660"/>
    </source>
</evidence>
<evidence type="ECO:0000313" key="8">
    <source>
        <dbReference type="EMBL" id="KIZ43851.1"/>
    </source>
</evidence>
<dbReference type="PANTHER" id="PTHR12219">
    <property type="entry name" value="NADH-UBIQUINONE OXIDOREDUCTASE"/>
    <property type="match status" value="1"/>
</dbReference>
<comment type="caution">
    <text evidence="8">The sequence shown here is derived from an EMBL/GenBank/DDBJ whole genome shotgun (WGS) entry which is preliminary data.</text>
</comment>
<dbReference type="InterPro" id="IPR038532">
    <property type="entry name" value="NDUFS4-like_sf"/>
</dbReference>
<dbReference type="STRING" id="1421013.GCA_000504425_00985"/>
<evidence type="ECO:0000313" key="9">
    <source>
        <dbReference type="Proteomes" id="UP000032515"/>
    </source>
</evidence>
<dbReference type="Pfam" id="PF04800">
    <property type="entry name" value="NDUS4"/>
    <property type="match status" value="1"/>
</dbReference>
<proteinExistence type="predicted"/>
<reference evidence="8 9" key="1">
    <citation type="submission" date="2014-11" db="EMBL/GenBank/DDBJ databases">
        <title>Genomics and ecophysiology of heterotrophic nitrogen fixing bacteria isolated from estuarine surface water.</title>
        <authorList>
            <person name="Bentzon-Tilia M."/>
            <person name="Severin I."/>
            <person name="Hansen L.H."/>
            <person name="Riemann L."/>
        </authorList>
    </citation>
    <scope>NUCLEOTIDE SEQUENCE [LARGE SCALE GENOMIC DNA]</scope>
    <source>
        <strain evidence="8 9">BAL398</strain>
    </source>
</reference>
<comment type="subcellular location">
    <subcellularLocation>
        <location evidence="1">Membrane</location>
    </subcellularLocation>
</comment>
<keyword evidence="6" id="KW-0472">Membrane</keyword>
<sequence length="101" mass="11817">MTARIFKPAKNAMQSGTAKTREWQLDYEPEQPRVIEPLMGWTSSGDMRQQLTLRFHTKEDAVAYCEREGIAYQVIEPNEPARRRAAYADNFAFRRAEPWTH</sequence>
<dbReference type="RefSeq" id="WP_044409861.1">
    <property type="nucleotide sequence ID" value="NZ_JXXE01000208.1"/>
</dbReference>
<gene>
    <name evidence="8" type="ORF">OO17_10645</name>
</gene>
<dbReference type="InterPro" id="IPR006885">
    <property type="entry name" value="NADH_UbQ_FeS_4_mit-like"/>
</dbReference>
<dbReference type="Gene3D" id="3.30.160.190">
    <property type="entry name" value="atu1810 like domain"/>
    <property type="match status" value="1"/>
</dbReference>
<evidence type="ECO:0000256" key="5">
    <source>
        <dbReference type="ARBA" id="ARBA00022982"/>
    </source>
</evidence>
<feature type="region of interest" description="Disordered" evidence="7">
    <location>
        <begin position="1"/>
        <end position="21"/>
    </location>
</feature>
<evidence type="ECO:0000256" key="4">
    <source>
        <dbReference type="ARBA" id="ARBA00022946"/>
    </source>
</evidence>
<organism evidence="8 9">
    <name type="scientific">Rhodopseudomonas palustris</name>
    <dbReference type="NCBI Taxonomy" id="1076"/>
    <lineage>
        <taxon>Bacteria</taxon>
        <taxon>Pseudomonadati</taxon>
        <taxon>Pseudomonadota</taxon>
        <taxon>Alphaproteobacteria</taxon>
        <taxon>Hyphomicrobiales</taxon>
        <taxon>Nitrobacteraceae</taxon>
        <taxon>Rhodopseudomonas</taxon>
    </lineage>
</organism>
<accession>A0A0D7ET73</accession>
<keyword evidence="2" id="KW-0813">Transport</keyword>
<keyword evidence="3" id="KW-0679">Respiratory chain</keyword>
<dbReference type="PANTHER" id="PTHR12219:SF8">
    <property type="entry name" value="NADH DEHYDROGENASE [UBIQUINONE] IRON-SULFUR PROTEIN 4, MITOCHONDRIAL"/>
    <property type="match status" value="1"/>
</dbReference>